<keyword evidence="2" id="KW-1185">Reference proteome</keyword>
<protein>
    <submittedName>
        <fullName evidence="1">Uncharacterized protein</fullName>
    </submittedName>
</protein>
<comment type="caution">
    <text evidence="1">The sequence shown here is derived from an EMBL/GenBank/DDBJ whole genome shotgun (WGS) entry which is preliminary data.</text>
</comment>
<sequence>MTISYITSDENNQKTILVHNVQDINKLEIDAKGIEYDVYATEDPNKLAFRFEPHNNEVNKMVSMKYNGSQVKGTPVILRKRLPSIEHNADDNVFTLRDVDEGDKIRVKSSKGLNYNVYSDVNDEKTFHVSYENPGDLQNNVFLKYGDKNINKTAFKIGNVYEHRPGELLLSSRINKLNDDNEVHESDLPLLPSEKDAAKVYNLNKNNEHKLAAFDNVALAANNKLPKRTLYAPVEEKKNNNKLRFYRRHAIAKLQSDGKDVE</sequence>
<name>A0ABV2AQA5_9EUKA</name>
<dbReference type="EMBL" id="JBDODL010001854">
    <property type="protein sequence ID" value="MES1921850.1"/>
    <property type="molecule type" value="Genomic_DNA"/>
</dbReference>
<evidence type="ECO:0000313" key="2">
    <source>
        <dbReference type="Proteomes" id="UP001439008"/>
    </source>
</evidence>
<evidence type="ECO:0000313" key="1">
    <source>
        <dbReference type="EMBL" id="MES1921850.1"/>
    </source>
</evidence>
<proteinExistence type="predicted"/>
<organism evidence="1 2">
    <name type="scientific">Bonamia ostreae</name>
    <dbReference type="NCBI Taxonomy" id="126728"/>
    <lineage>
        <taxon>Eukaryota</taxon>
        <taxon>Sar</taxon>
        <taxon>Rhizaria</taxon>
        <taxon>Endomyxa</taxon>
        <taxon>Ascetosporea</taxon>
        <taxon>Haplosporida</taxon>
        <taxon>Bonamia</taxon>
    </lineage>
</organism>
<gene>
    <name evidence="1" type="ORF">MHBO_003385</name>
</gene>
<dbReference type="Proteomes" id="UP001439008">
    <property type="component" value="Unassembled WGS sequence"/>
</dbReference>
<accession>A0ABV2AQA5</accession>
<reference evidence="1 2" key="1">
    <citation type="journal article" date="2024" name="BMC Biol.">
        <title>Comparative genomics of Ascetosporea gives new insight into the evolutionary basis for animal parasitism in Rhizaria.</title>
        <authorList>
            <person name="Hiltunen Thoren M."/>
            <person name="Onut-Brannstrom I."/>
            <person name="Alfjorden A."/>
            <person name="Peckova H."/>
            <person name="Swords F."/>
            <person name="Hooper C."/>
            <person name="Holzer A.S."/>
            <person name="Bass D."/>
            <person name="Burki F."/>
        </authorList>
    </citation>
    <scope>NUCLEOTIDE SEQUENCE [LARGE SCALE GENOMIC DNA]</scope>
    <source>
        <strain evidence="1">20-A016</strain>
    </source>
</reference>